<dbReference type="InterPro" id="IPR022800">
    <property type="entry name" value="Spt4/RpoE2_Znf"/>
</dbReference>
<dbReference type="PANTHER" id="PTHR12882">
    <property type="entry name" value="SUPPRESSOR OF TY 4"/>
    <property type="match status" value="1"/>
</dbReference>
<evidence type="ECO:0000256" key="8">
    <source>
        <dbReference type="PIRNR" id="PIRNR025023"/>
    </source>
</evidence>
<feature type="domain" description="Spt4/RpoE2 zinc finger" evidence="9">
    <location>
        <begin position="1"/>
        <end position="74"/>
    </location>
</feature>
<dbReference type="CDD" id="cd07973">
    <property type="entry name" value="Spt4"/>
    <property type="match status" value="1"/>
</dbReference>
<proteinExistence type="inferred from homology"/>
<evidence type="ECO:0000259" key="9">
    <source>
        <dbReference type="SMART" id="SM01389"/>
    </source>
</evidence>
<comment type="caution">
    <text evidence="10">The sequence shown here is derived from an EMBL/GenBank/DDBJ whole genome shotgun (WGS) entry which is preliminary data.</text>
</comment>
<dbReference type="GO" id="GO:0003746">
    <property type="term" value="F:translation elongation factor activity"/>
    <property type="evidence" value="ECO:0007669"/>
    <property type="project" value="UniProtKB-KW"/>
</dbReference>
<dbReference type="SMART" id="SM01389">
    <property type="entry name" value="Spt4"/>
    <property type="match status" value="1"/>
</dbReference>
<keyword evidence="11" id="KW-1185">Reference proteome</keyword>
<dbReference type="Pfam" id="PF06093">
    <property type="entry name" value="Spt4"/>
    <property type="match status" value="1"/>
</dbReference>
<keyword evidence="5 8" id="KW-0804">Transcription</keyword>
<dbReference type="InterPro" id="IPR029040">
    <property type="entry name" value="RPABC4/Spt4"/>
</dbReference>
<comment type="similarity">
    <text evidence="3 8">Belongs to the SPT4 family.</text>
</comment>
<evidence type="ECO:0000256" key="5">
    <source>
        <dbReference type="ARBA" id="ARBA00023163"/>
    </source>
</evidence>
<keyword evidence="6 8" id="KW-0539">Nucleus</keyword>
<evidence type="ECO:0000313" key="10">
    <source>
        <dbReference type="EMBL" id="KAK5079854.1"/>
    </source>
</evidence>
<evidence type="ECO:0000256" key="1">
    <source>
        <dbReference type="ARBA" id="ARBA00004123"/>
    </source>
</evidence>
<dbReference type="SUPFAM" id="SSF63393">
    <property type="entry name" value="RNA polymerase subunits"/>
    <property type="match status" value="1"/>
</dbReference>
<dbReference type="InterPro" id="IPR038510">
    <property type="entry name" value="Spt4_sf"/>
</dbReference>
<evidence type="ECO:0000256" key="4">
    <source>
        <dbReference type="ARBA" id="ARBA00020182"/>
    </source>
</evidence>
<comment type="function">
    <text evidence="8">The SPT4-SPT5 complex mediates both activation and inhibition of transcription elongation, and plays a role in pre-mRNA processing. This complex seems to be important for the stability of the RNA polymerase II elongation machinery on the chromatin template but not for the inherent ability of this machinery to translocate down the gene.</text>
</comment>
<comment type="subcellular location">
    <subcellularLocation>
        <location evidence="2">Chromosome</location>
        <location evidence="2">Centromere</location>
    </subcellularLocation>
    <subcellularLocation>
        <location evidence="1 8">Nucleus</location>
    </subcellularLocation>
</comment>
<accession>A0ABR0JZE6</accession>
<dbReference type="PANTHER" id="PTHR12882:SF1">
    <property type="entry name" value="TRANSCRIPTION ELONGATION FACTOR SPT4"/>
    <property type="match status" value="1"/>
</dbReference>
<dbReference type="PIRSF" id="PIRSF025023">
    <property type="entry name" value="Spt4"/>
    <property type="match status" value="1"/>
</dbReference>
<keyword evidence="10" id="KW-0648">Protein biosynthesis</keyword>
<keyword evidence="7" id="KW-0137">Centromere</keyword>
<evidence type="ECO:0000256" key="7">
    <source>
        <dbReference type="ARBA" id="ARBA00023328"/>
    </source>
</evidence>
<keyword evidence="10" id="KW-0251">Elongation factor</keyword>
<evidence type="ECO:0000256" key="2">
    <source>
        <dbReference type="ARBA" id="ARBA00004584"/>
    </source>
</evidence>
<evidence type="ECO:0000256" key="3">
    <source>
        <dbReference type="ARBA" id="ARBA00010464"/>
    </source>
</evidence>
<protein>
    <recommendedName>
        <fullName evidence="4 8">Transcription elongation factor SPT4</fullName>
    </recommendedName>
</protein>
<name>A0ABR0JZE6_9EURO</name>
<evidence type="ECO:0000256" key="6">
    <source>
        <dbReference type="ARBA" id="ARBA00023242"/>
    </source>
</evidence>
<dbReference type="InterPro" id="IPR009287">
    <property type="entry name" value="Spt4"/>
</dbReference>
<dbReference type="Proteomes" id="UP001345013">
    <property type="component" value="Unassembled WGS sequence"/>
</dbReference>
<evidence type="ECO:0000313" key="11">
    <source>
        <dbReference type="Proteomes" id="UP001345013"/>
    </source>
</evidence>
<dbReference type="Gene3D" id="3.30.40.210">
    <property type="match status" value="1"/>
</dbReference>
<organism evidence="10 11">
    <name type="scientific">Lithohypha guttulata</name>
    <dbReference type="NCBI Taxonomy" id="1690604"/>
    <lineage>
        <taxon>Eukaryota</taxon>
        <taxon>Fungi</taxon>
        <taxon>Dikarya</taxon>
        <taxon>Ascomycota</taxon>
        <taxon>Pezizomycotina</taxon>
        <taxon>Eurotiomycetes</taxon>
        <taxon>Chaetothyriomycetidae</taxon>
        <taxon>Chaetothyriales</taxon>
        <taxon>Trichomeriaceae</taxon>
        <taxon>Lithohypha</taxon>
    </lineage>
</organism>
<dbReference type="EMBL" id="JAVRRG010000168">
    <property type="protein sequence ID" value="KAK5079854.1"/>
    <property type="molecule type" value="Genomic_DNA"/>
</dbReference>
<reference evidence="10 11" key="1">
    <citation type="submission" date="2023-08" db="EMBL/GenBank/DDBJ databases">
        <title>Black Yeasts Isolated from many extreme environments.</title>
        <authorList>
            <person name="Coleine C."/>
            <person name="Stajich J.E."/>
            <person name="Selbmann L."/>
        </authorList>
    </citation>
    <scope>NUCLEOTIDE SEQUENCE [LARGE SCALE GENOMIC DNA]</scope>
    <source>
        <strain evidence="10 11">CCFEE 5885</strain>
    </source>
</reference>
<sequence>MVCSIVMTQKQFYNGGCPNCEEIIQLRGSEDAITECTSQLFEGIITLGDPKTSWVAKWLRLSEYVPAVYAVKVNGTLPGEIIDSLENNGIKYVPRDGTEPDEEMA</sequence>
<gene>
    <name evidence="10" type="primary">SPT4</name>
    <name evidence="10" type="ORF">LTR24_008880</name>
</gene>